<dbReference type="SUPFAM" id="SSF47384">
    <property type="entry name" value="Homodimeric domain of signal transducing histidine kinase"/>
    <property type="match status" value="1"/>
</dbReference>
<feature type="transmembrane region" description="Helical" evidence="4">
    <location>
        <begin position="33"/>
        <end position="59"/>
    </location>
</feature>
<dbReference type="InterPro" id="IPR036890">
    <property type="entry name" value="HATPase_C_sf"/>
</dbReference>
<dbReference type="Pfam" id="PF02518">
    <property type="entry name" value="HATPase_c"/>
    <property type="match status" value="1"/>
</dbReference>
<dbReference type="SMART" id="SM00388">
    <property type="entry name" value="HisKA"/>
    <property type="match status" value="1"/>
</dbReference>
<evidence type="ECO:0000313" key="7">
    <source>
        <dbReference type="Proteomes" id="UP001053296"/>
    </source>
</evidence>
<reference evidence="6" key="1">
    <citation type="journal article" date="2022" name="Arch. Microbiol.">
        <title>Pseudodesulfovibrio sediminis sp. nov., a mesophilic and neutrophilic sulfate-reducing bacterium isolated from sediment of a brackish lake.</title>
        <authorList>
            <person name="Takahashi A."/>
            <person name="Kojima H."/>
            <person name="Watanabe M."/>
            <person name="Fukui M."/>
        </authorList>
    </citation>
    <scope>NUCLEOTIDE SEQUENCE</scope>
    <source>
        <strain evidence="6">SF6</strain>
    </source>
</reference>
<keyword evidence="3" id="KW-0597">Phosphoprotein</keyword>
<evidence type="ECO:0000256" key="1">
    <source>
        <dbReference type="ARBA" id="ARBA00000085"/>
    </source>
</evidence>
<keyword evidence="4" id="KW-0472">Membrane</keyword>
<dbReference type="SUPFAM" id="SSF55874">
    <property type="entry name" value="ATPase domain of HSP90 chaperone/DNA topoisomerase II/histidine kinase"/>
    <property type="match status" value="1"/>
</dbReference>
<dbReference type="RefSeq" id="WP_229591946.1">
    <property type="nucleotide sequence ID" value="NZ_AP024485.1"/>
</dbReference>
<dbReference type="InterPro" id="IPR003661">
    <property type="entry name" value="HisK_dim/P_dom"/>
</dbReference>
<comment type="catalytic activity">
    <reaction evidence="1">
        <text>ATP + protein L-histidine = ADP + protein N-phospho-L-histidine.</text>
        <dbReference type="EC" id="2.7.13.3"/>
    </reaction>
</comment>
<evidence type="ECO:0000256" key="4">
    <source>
        <dbReference type="SAM" id="Phobius"/>
    </source>
</evidence>
<keyword evidence="4" id="KW-1133">Transmembrane helix</keyword>
<evidence type="ECO:0000256" key="3">
    <source>
        <dbReference type="ARBA" id="ARBA00022553"/>
    </source>
</evidence>
<dbReference type="InterPro" id="IPR005467">
    <property type="entry name" value="His_kinase_dom"/>
</dbReference>
<dbReference type="InterPro" id="IPR036097">
    <property type="entry name" value="HisK_dim/P_sf"/>
</dbReference>
<dbReference type="InterPro" id="IPR003594">
    <property type="entry name" value="HATPase_dom"/>
</dbReference>
<dbReference type="CDD" id="cd00075">
    <property type="entry name" value="HATPase"/>
    <property type="match status" value="1"/>
</dbReference>
<organism evidence="6 7">
    <name type="scientific">Pseudodesulfovibrio sediminis</name>
    <dbReference type="NCBI Taxonomy" id="2810563"/>
    <lineage>
        <taxon>Bacteria</taxon>
        <taxon>Pseudomonadati</taxon>
        <taxon>Thermodesulfobacteriota</taxon>
        <taxon>Desulfovibrionia</taxon>
        <taxon>Desulfovibrionales</taxon>
        <taxon>Desulfovibrionaceae</taxon>
    </lineage>
</organism>
<evidence type="ECO:0000259" key="5">
    <source>
        <dbReference type="PROSITE" id="PS50109"/>
    </source>
</evidence>
<feature type="transmembrane region" description="Helical" evidence="4">
    <location>
        <begin position="207"/>
        <end position="229"/>
    </location>
</feature>
<dbReference type="SMART" id="SM00387">
    <property type="entry name" value="HATPase_c"/>
    <property type="match status" value="1"/>
</dbReference>
<dbReference type="EMBL" id="AP024485">
    <property type="protein sequence ID" value="BCS90001.1"/>
    <property type="molecule type" value="Genomic_DNA"/>
</dbReference>
<proteinExistence type="predicted"/>
<name>A0ABM8I410_9BACT</name>
<keyword evidence="7" id="KW-1185">Reference proteome</keyword>
<dbReference type="Proteomes" id="UP001053296">
    <property type="component" value="Chromosome"/>
</dbReference>
<sequence>MNRRECTQPAKGSRAASSAHISPRVLYRRSRPLLGILLLAVITVVALPLVNTTVIYPAYTHILVKAIETQSERLARHTIPSSVQQSALTNKATDSPMFMADVYRLEHEFGMLGIIVYSSIGKVIYSSDRTRIGTTNNAPYYQKTVAQGETSSHLVWENKKTSDIATRELAVVKTVVPILKNGRFLGAFEFHFNATESVNELKRFTTYATYGTILTCALLLGIVIILLSLESARIKSGKEAEELRADVELITRHDLKAPLIGVLNGIQYLTNYTPVTDDQKDMLKDMRSALDTGLDMINRSLDIYKIETGKYTYVPEDIDVINITRRVMRNVSGEAQANDVELQLTRSGKPVGSSDSLTLQAEETLLYSLLGNLIKNAIEASDISDTVSIAIDDDDANVSFTIHNTMPVPEAIQDSFFNKYTTANKRTGTGLGTYSARIMTEVMNGTITMRSSNEEGTTITVTLPKCP</sequence>
<accession>A0ABM8I410</accession>
<dbReference type="EC" id="2.7.13.3" evidence="2"/>
<protein>
    <recommendedName>
        <fullName evidence="2">histidine kinase</fullName>
        <ecNumber evidence="2">2.7.13.3</ecNumber>
    </recommendedName>
</protein>
<dbReference type="Gene3D" id="1.10.287.130">
    <property type="match status" value="1"/>
</dbReference>
<evidence type="ECO:0000256" key="2">
    <source>
        <dbReference type="ARBA" id="ARBA00012438"/>
    </source>
</evidence>
<dbReference type="PANTHER" id="PTHR43547">
    <property type="entry name" value="TWO-COMPONENT HISTIDINE KINASE"/>
    <property type="match status" value="1"/>
</dbReference>
<gene>
    <name evidence="6" type="ORF">PSDVSF_32430</name>
</gene>
<dbReference type="PANTHER" id="PTHR43547:SF2">
    <property type="entry name" value="HYBRID SIGNAL TRANSDUCTION HISTIDINE KINASE C"/>
    <property type="match status" value="1"/>
</dbReference>
<evidence type="ECO:0000313" key="6">
    <source>
        <dbReference type="EMBL" id="BCS90001.1"/>
    </source>
</evidence>
<feature type="domain" description="Histidine kinase" evidence="5">
    <location>
        <begin position="250"/>
        <end position="467"/>
    </location>
</feature>
<keyword evidence="4" id="KW-0812">Transmembrane</keyword>
<dbReference type="PROSITE" id="PS50109">
    <property type="entry name" value="HIS_KIN"/>
    <property type="match status" value="1"/>
</dbReference>
<dbReference type="CDD" id="cd00082">
    <property type="entry name" value="HisKA"/>
    <property type="match status" value="1"/>
</dbReference>
<dbReference type="Gene3D" id="3.30.565.10">
    <property type="entry name" value="Histidine kinase-like ATPase, C-terminal domain"/>
    <property type="match status" value="1"/>
</dbReference>